<name>A0ABS7VU00_9HYPH</name>
<evidence type="ECO:0000313" key="2">
    <source>
        <dbReference type="EMBL" id="MBZ6079025.1"/>
    </source>
</evidence>
<protein>
    <recommendedName>
        <fullName evidence="4">Ornithine cyclodeaminase</fullName>
    </recommendedName>
</protein>
<accession>A0ABS7VU00</accession>
<gene>
    <name evidence="2" type="ORF">K9B37_22455</name>
</gene>
<dbReference type="InterPro" id="IPR023401">
    <property type="entry name" value="ODC_N"/>
</dbReference>
<sequence length="248" mass="27093">MTMLDPESGYPIALMDCAVISCTRTGALGAIGARYLRHSGVNDVCLIGVGPINQAAMAALHHVCNDGADIGVVHVFDLNRERAEAYARRIEQELKVRTQVADSVEAAVRAADIVMPATTLTVPEQAYIPYEWFKRGALYIYLSIWDAKFDLYEHADKFYANAAESIERHNLTPGCLVDAGILKPDQLLDLGGVIAGDVAGRDNDDQIIVYFARGMAIYDAICGNRVQKAAEVRAAGQELILWEQGHWG</sequence>
<reference evidence="2 3" key="1">
    <citation type="submission" date="2021-09" db="EMBL/GenBank/DDBJ databases">
        <title>The complete genome sequence of a new microorganism.</title>
        <authorList>
            <person name="Zi Z."/>
        </authorList>
    </citation>
    <scope>NUCLEOTIDE SEQUENCE [LARGE SCALE GENOMIC DNA]</scope>
    <source>
        <strain evidence="2 3">WGZ8</strain>
    </source>
</reference>
<dbReference type="Gene3D" id="3.30.1780.10">
    <property type="entry name" value="ornithine cyclodeaminase, domain 1"/>
    <property type="match status" value="1"/>
</dbReference>
<evidence type="ECO:0000256" key="1">
    <source>
        <dbReference type="ARBA" id="ARBA00008903"/>
    </source>
</evidence>
<dbReference type="PANTHER" id="PTHR13812">
    <property type="entry name" value="KETIMINE REDUCTASE MU-CRYSTALLIN"/>
    <property type="match status" value="1"/>
</dbReference>
<dbReference type="Pfam" id="PF02423">
    <property type="entry name" value="OCD_Mu_crystall"/>
    <property type="match status" value="1"/>
</dbReference>
<organism evidence="2 3">
    <name type="scientific">Microvirga puerhi</name>
    <dbReference type="NCBI Taxonomy" id="2876078"/>
    <lineage>
        <taxon>Bacteria</taxon>
        <taxon>Pseudomonadati</taxon>
        <taxon>Pseudomonadota</taxon>
        <taxon>Alphaproteobacteria</taxon>
        <taxon>Hyphomicrobiales</taxon>
        <taxon>Methylobacteriaceae</taxon>
        <taxon>Microvirga</taxon>
    </lineage>
</organism>
<proteinExistence type="inferred from homology"/>
<evidence type="ECO:0000313" key="3">
    <source>
        <dbReference type="Proteomes" id="UP000704176"/>
    </source>
</evidence>
<dbReference type="InterPro" id="IPR003462">
    <property type="entry name" value="ODC_Mu_crystall"/>
</dbReference>
<comment type="caution">
    <text evidence="2">The sequence shown here is derived from an EMBL/GenBank/DDBJ whole genome shotgun (WGS) entry which is preliminary data.</text>
</comment>
<comment type="similarity">
    <text evidence="1">Belongs to the ornithine cyclodeaminase/mu-crystallin family.</text>
</comment>
<dbReference type="SUPFAM" id="SSF51735">
    <property type="entry name" value="NAD(P)-binding Rossmann-fold domains"/>
    <property type="match status" value="1"/>
</dbReference>
<dbReference type="EMBL" id="JAIRBM010000026">
    <property type="protein sequence ID" value="MBZ6079025.1"/>
    <property type="molecule type" value="Genomic_DNA"/>
</dbReference>
<dbReference type="PANTHER" id="PTHR13812:SF19">
    <property type="entry name" value="KETIMINE REDUCTASE MU-CRYSTALLIN"/>
    <property type="match status" value="1"/>
</dbReference>
<keyword evidence="3" id="KW-1185">Reference proteome</keyword>
<evidence type="ECO:0008006" key="4">
    <source>
        <dbReference type="Google" id="ProtNLM"/>
    </source>
</evidence>
<dbReference type="Proteomes" id="UP000704176">
    <property type="component" value="Unassembled WGS sequence"/>
</dbReference>
<dbReference type="InterPro" id="IPR036291">
    <property type="entry name" value="NAD(P)-bd_dom_sf"/>
</dbReference>
<dbReference type="Gene3D" id="3.40.50.720">
    <property type="entry name" value="NAD(P)-binding Rossmann-like Domain"/>
    <property type="match status" value="1"/>
</dbReference>